<protein>
    <submittedName>
        <fullName evidence="9">Polyketide synthase</fullName>
    </submittedName>
</protein>
<dbReference type="GO" id="GO:0031177">
    <property type="term" value="F:phosphopantetheine binding"/>
    <property type="evidence" value="ECO:0007669"/>
    <property type="project" value="InterPro"/>
</dbReference>
<dbReference type="PANTHER" id="PTHR43775">
    <property type="entry name" value="FATTY ACID SYNTHASE"/>
    <property type="match status" value="1"/>
</dbReference>
<dbReference type="NCBIfam" id="TIGR01733">
    <property type="entry name" value="AA-adenyl-dom"/>
    <property type="match status" value="1"/>
</dbReference>
<dbReference type="SUPFAM" id="SSF53901">
    <property type="entry name" value="Thiolase-like"/>
    <property type="match status" value="1"/>
</dbReference>
<dbReference type="Pfam" id="PF22953">
    <property type="entry name" value="SpnB_Rossmann"/>
    <property type="match status" value="1"/>
</dbReference>
<dbReference type="InterPro" id="IPR055123">
    <property type="entry name" value="SpnB-like_Rossmann"/>
</dbReference>
<dbReference type="InterPro" id="IPR036291">
    <property type="entry name" value="NAD(P)-bd_dom_sf"/>
</dbReference>
<dbReference type="InterPro" id="IPR013120">
    <property type="entry name" value="FAR_NAD-bd"/>
</dbReference>
<dbReference type="InterPro" id="IPR010071">
    <property type="entry name" value="AA_adenyl_dom"/>
</dbReference>
<dbReference type="InterPro" id="IPR013968">
    <property type="entry name" value="PKS_KR"/>
</dbReference>
<dbReference type="InterPro" id="IPR016035">
    <property type="entry name" value="Acyl_Trfase/lysoPLipase"/>
</dbReference>
<dbReference type="InParanoid" id="A0A136J8V2"/>
<dbReference type="InterPro" id="IPR000873">
    <property type="entry name" value="AMP-dep_synth/lig_dom"/>
</dbReference>
<dbReference type="Pfam" id="PF22621">
    <property type="entry name" value="CurL-like_PKS_C"/>
    <property type="match status" value="1"/>
</dbReference>
<dbReference type="InterPro" id="IPR050091">
    <property type="entry name" value="PKS_NRPS_Biosynth_Enz"/>
</dbReference>
<dbReference type="GO" id="GO:0016491">
    <property type="term" value="F:oxidoreductase activity"/>
    <property type="evidence" value="ECO:0007669"/>
    <property type="project" value="UniProtKB-KW"/>
</dbReference>
<feature type="domain" description="Carrier" evidence="7">
    <location>
        <begin position="2069"/>
        <end position="2144"/>
    </location>
</feature>
<dbReference type="Pfam" id="PF00550">
    <property type="entry name" value="PP-binding"/>
    <property type="match status" value="2"/>
</dbReference>
<dbReference type="InterPro" id="IPR016039">
    <property type="entry name" value="Thiolase-like"/>
</dbReference>
<dbReference type="GO" id="GO:0006633">
    <property type="term" value="P:fatty acid biosynthetic process"/>
    <property type="evidence" value="ECO:0007669"/>
    <property type="project" value="TreeGrafter"/>
</dbReference>
<dbReference type="Gene3D" id="3.30.70.3290">
    <property type="match status" value="1"/>
</dbReference>
<evidence type="ECO:0000259" key="8">
    <source>
        <dbReference type="PROSITE" id="PS52004"/>
    </source>
</evidence>
<dbReference type="Gene3D" id="3.40.366.10">
    <property type="entry name" value="Malonyl-Coenzyme A Acyl Carrier Protein, domain 2"/>
    <property type="match status" value="1"/>
</dbReference>
<dbReference type="CDD" id="cd00833">
    <property type="entry name" value="PKS"/>
    <property type="match status" value="1"/>
</dbReference>
<dbReference type="FunFam" id="3.40.47.10:FF:000019">
    <property type="entry name" value="Polyketide synthase type I"/>
    <property type="match status" value="1"/>
</dbReference>
<dbReference type="InterPro" id="IPR025110">
    <property type="entry name" value="AMP-bd_C"/>
</dbReference>
<keyword evidence="2" id="KW-0597">Phosphoprotein</keyword>
<dbReference type="Gene3D" id="2.30.38.10">
    <property type="entry name" value="Luciferase, Domain 3"/>
    <property type="match status" value="1"/>
</dbReference>
<dbReference type="InterPro" id="IPR014043">
    <property type="entry name" value="Acyl_transferase_dom"/>
</dbReference>
<evidence type="ECO:0000256" key="6">
    <source>
        <dbReference type="ARBA" id="ARBA00023002"/>
    </source>
</evidence>
<sequence length="2565" mass="277002">MTSTSSESDYQSLVKDFNATDEPNFLGQRLDKVFEAVALEYASSIALIHGGTRMTYQGLNWTANRLARHLSNQGVRQGDLVGLAVERSTSLIVVMLAVLKLGAAYVPIDSAFPKERIDQMVEDAKPKLIITSGKISKGLSRWVDICISVDDDDLTRQWSQMDRANLHIDIKPKDLAYVIYTSGSTGRPKGVEISHGAAANFLLSLRHNEPGCSPEDILLAVTTISFDMSALELLLPPLSGATMVIAAKDAVQNPEELLRLMLDHKVTILQATPATWSMLFEAGWRGDPRLSKVICGGEVFARHLADRLLGNADSVWNVYGPSETTYGSVGRVHPGDEPIYVGHPVANGRIYVLNDDMKPVPVGCSGEVYIGGGSVSNGYRNNPELTQSRFLENPFHGGTFFRTGDLARFVAPDKLQVLGRADGMVKVRGFRIEVGDIEAAIMDHGAVSEAIVVARDDRLVAYCVPCSTVDSSTLDSILRPWLVNRLPPYMVPSFIVAMDALPLSPNQKVDRRALPDPISMIKKAHEALPTTGMEREIREIWSEVLEHDRMGVEDGFFQVGGNSVRLVRVQAKILSKLGIRVSVPVLFEHFTIKALAAHLVEQAAGTQTKQEETVVASRKANDSDYSHQFEDIAIVSMACRLPGQVNTPEDFWTLLISGGDAIAEVPKDRWDAQALYDVDPDADGRSYCQYGGFLNSISSFDLSFFGISPREGREMSAEQLLALEVSWEALERAGYTKEMLHGTDTGVFLGASTNVATMGTHEAAGLDGYSITGSASAVLSGRLSYFLGLNGPSMTVDTACSSSLVTTHLACNALRLGECGIALAGGVSILSTPGIHIEFSKLRGLSTDGRCRAFSADTEGTGFSEGCSMVVLKRLSDARRDGDTVHAVIRGSGVAHGGRAASLTAPSGPGQMRLLRRVLKSANVEASDIDYIEAHGTATRLGDPIEGAALADVFRGSRSQNLEQQGKPLWIGSCKSNIGHGGAAAGITGLIKVVLALKYQIIPRTLHVSAPTPAIDWEGAGMALAQHAQPWLPRPDRKRRAGVSSFGISGTGAHIVLEESTDSHTGQASDANKEVPCEPVFLISSRTREALRDQASALHNFVSNVDSRSSLADIAFSLATTRTHFQHRWTVKANNKDDLLQQLASAPNEYDAFGKHEILNGSGTGSEPRLAVLFSGQGSQTLGMGKSLYQASPIFRSALDEVAAYFVELAEPLLDVMWSEPGSSLAVLLNRTDFAQASIFCVQVALWKFWTTLGIQPKAILGHSVGEFAAAFAASILDLESACKLVAARGQLMRALPENVGDMVVLEASSEAVETAIGSLGLTSQVSIAARNTPEQTIVSGCKAATSTIAQHFANQGRKTKKLPVSHAFHSHLMRLILPEFRAVAERTRFHQANMTIVSGRTGKVARPGEMQDPEYWVLHVVDTVRFLDAICTAADPAGVGANIFLELGPRPVLCGMGIECLSDSSEETPIRAWLPSMRPKKHDLSVTLDSLAELHVRHVAVDWNAAFEPFGCRQVELPTYVFQRNHCGNRACSSGDKAATRANPISPPQQNKLVPVTDKFAKDRYEIKWHLAGARRHRLSHGVAWGAYCPPGTKVTWTTDVTTSLREAGLHVQTIERLEDAAQLGLGGVLCLWATDAEAKVADNTLRQTHSTSCIALAQIQRAAGLEFQPLLLWITHRAVGVSTSSTEDGNTPSMNLPAAPLWGLARTARTEHPDLHLRLVDIDGSKDTTEALLQALDLDEEPECALRNGKVLVPRLQKSFSPAQSEGETRKQYTQSFVRSDGAVLVTGGLGDIGKEFCRRLIDRHHVTDLVLACRRGMDTPGASAFNDELAGRGIKLTVLRVDMGDRTSVREMMAFFSNLRPLRGVFHAAGALDDGVLTSLTDLRLESVYRPKVDGAWHLHSMTKDMDLDFFIMCSSLSGIIGNAGQANYAAANTFLDALAHMRRACGLPGTAVSLGLWDGQGMRSRLDEHTLDRYAESGMNTLSAEVGLDLFEQVAQDEKCAHVIAAAYNLDKLQSHYQNEAGGIPALFQSLMQIKPVFTEADTKGGSASGLRARLSQADKTHQIQVMLDTVRQELAKVLGFASKAELDVSLPLPEIGVDSLTAIVIRNRLALITGLTISTRIVHDHPHLRSLSQHLLSELQAAGALSASESSSGASTAATTISEATSGVPIIANQGCLSPEITFSSSSGEFSGEPRRVFVTGATGYVGAFVVGLLLREGISVHCLVRAASGRNTTRPRDRLLATLRGYGLWAPAHESLLTTVEGDVSLPFFGMAETSFNDIASNVDTVCHAAALVDWLRPLKDYIGPNVTSTQEILRMASLGRPKVVHQISTIAVLPRYMGLDVGPDQTEYGYSTSKYIAEQMVSSARWRGAKASIYRLPYVSAAASTGHFRLDRGDFLHNIVAGSIADLGGRFPRLGRASLDLVLPVDHLARCIVDSILKQNAQGSRVGHDLNFLNPDPLTFEKYFTLLAAASGVEPDCALIAYAEWRVQALAFAAEHPGSALARIATVLDSCATEQDAVDMFRFSGIATRHLACAEFPHTQFDGESARAYVERIRDGSM</sequence>
<dbReference type="Pfam" id="PF00501">
    <property type="entry name" value="AMP-binding"/>
    <property type="match status" value="1"/>
</dbReference>
<dbReference type="FunFam" id="3.40.50.980:FF:000001">
    <property type="entry name" value="Non-ribosomal peptide synthetase"/>
    <property type="match status" value="1"/>
</dbReference>
<gene>
    <name evidence="9" type="ORF">Micbo1qcDRAFT_203667</name>
</gene>
<dbReference type="GO" id="GO:0044550">
    <property type="term" value="P:secondary metabolite biosynthetic process"/>
    <property type="evidence" value="ECO:0007669"/>
    <property type="project" value="UniProtKB-ARBA"/>
</dbReference>
<dbReference type="Proteomes" id="UP000070501">
    <property type="component" value="Unassembled WGS sequence"/>
</dbReference>
<dbReference type="InterPro" id="IPR009081">
    <property type="entry name" value="PP-bd_ACP"/>
</dbReference>
<dbReference type="InterPro" id="IPR020806">
    <property type="entry name" value="PKS_PP-bd"/>
</dbReference>
<dbReference type="SMR" id="A0A136J8V2"/>
<dbReference type="SUPFAM" id="SSF55048">
    <property type="entry name" value="Probable ACP-binding domain of malonyl-CoA ACP transacylase"/>
    <property type="match status" value="1"/>
</dbReference>
<dbReference type="Gene3D" id="1.10.1200.10">
    <property type="entry name" value="ACP-like"/>
    <property type="match status" value="2"/>
</dbReference>
<dbReference type="SMART" id="SM00822">
    <property type="entry name" value="PKS_KR"/>
    <property type="match status" value="1"/>
</dbReference>
<dbReference type="SMART" id="SM00827">
    <property type="entry name" value="PKS_AT"/>
    <property type="match status" value="1"/>
</dbReference>
<dbReference type="SMART" id="SM00823">
    <property type="entry name" value="PKS_PP"/>
    <property type="match status" value="2"/>
</dbReference>
<dbReference type="SUPFAM" id="SSF52151">
    <property type="entry name" value="FabD/lysophospholipase-like"/>
    <property type="match status" value="1"/>
</dbReference>
<dbReference type="InterPro" id="IPR001227">
    <property type="entry name" value="Ac_transferase_dom_sf"/>
</dbReference>
<dbReference type="GO" id="GO:0008168">
    <property type="term" value="F:methyltransferase activity"/>
    <property type="evidence" value="ECO:0007669"/>
    <property type="project" value="UniProtKB-KW"/>
</dbReference>
<dbReference type="InterPro" id="IPR020845">
    <property type="entry name" value="AMP-binding_CS"/>
</dbReference>
<evidence type="ECO:0000256" key="3">
    <source>
        <dbReference type="ARBA" id="ARBA00022598"/>
    </source>
</evidence>
<dbReference type="PROSITE" id="PS50075">
    <property type="entry name" value="CARRIER"/>
    <property type="match status" value="2"/>
</dbReference>
<dbReference type="CDD" id="cd08956">
    <property type="entry name" value="KR_3_FAS_SDR_x"/>
    <property type="match status" value="1"/>
</dbReference>
<dbReference type="InterPro" id="IPR045851">
    <property type="entry name" value="AMP-bd_C_sf"/>
</dbReference>
<evidence type="ECO:0000313" key="9">
    <source>
        <dbReference type="EMBL" id="KXJ93604.1"/>
    </source>
</evidence>
<evidence type="ECO:0000256" key="1">
    <source>
        <dbReference type="ARBA" id="ARBA00022450"/>
    </source>
</evidence>
<organism evidence="9 10">
    <name type="scientific">Microdochium bolleyi</name>
    <dbReference type="NCBI Taxonomy" id="196109"/>
    <lineage>
        <taxon>Eukaryota</taxon>
        <taxon>Fungi</taxon>
        <taxon>Dikarya</taxon>
        <taxon>Ascomycota</taxon>
        <taxon>Pezizomycotina</taxon>
        <taxon>Sordariomycetes</taxon>
        <taxon>Xylariomycetidae</taxon>
        <taxon>Xylariales</taxon>
        <taxon>Microdochiaceae</taxon>
        <taxon>Microdochium</taxon>
    </lineage>
</organism>
<dbReference type="SUPFAM" id="SSF51735">
    <property type="entry name" value="NAD(P)-binding Rossmann-fold domains"/>
    <property type="match status" value="3"/>
</dbReference>
<keyword evidence="5" id="KW-0808">Transferase</keyword>
<dbReference type="SUPFAM" id="SSF56801">
    <property type="entry name" value="Acetyl-CoA synthetase-like"/>
    <property type="match status" value="1"/>
</dbReference>
<keyword evidence="1" id="KW-0596">Phosphopantetheine</keyword>
<dbReference type="Gene3D" id="3.40.50.720">
    <property type="entry name" value="NAD(P)-binding Rossmann-like Domain"/>
    <property type="match status" value="2"/>
</dbReference>
<dbReference type="Pfam" id="PF13193">
    <property type="entry name" value="AMP-binding_C"/>
    <property type="match status" value="1"/>
</dbReference>
<dbReference type="Gene3D" id="3.40.47.10">
    <property type="match status" value="1"/>
</dbReference>
<accession>A0A136J8V2</accession>
<reference evidence="10" key="1">
    <citation type="submission" date="2016-02" db="EMBL/GenBank/DDBJ databases">
        <title>Draft genome sequence of Microdochium bolleyi, a fungal endophyte of beachgrass.</title>
        <authorList>
            <consortium name="DOE Joint Genome Institute"/>
            <person name="David A.S."/>
            <person name="May G."/>
            <person name="Haridas S."/>
            <person name="Lim J."/>
            <person name="Wang M."/>
            <person name="Labutti K."/>
            <person name="Lipzen A."/>
            <person name="Barry K."/>
            <person name="Grigoriev I.V."/>
        </authorList>
    </citation>
    <scope>NUCLEOTIDE SEQUENCE [LARGE SCALE GENOMIC DNA]</scope>
    <source>
        <strain evidence="10">J235TASD1</strain>
    </source>
</reference>
<keyword evidence="10" id="KW-1185">Reference proteome</keyword>
<dbReference type="InterPro" id="IPR014031">
    <property type="entry name" value="Ketoacyl_synth_C"/>
</dbReference>
<dbReference type="Pfam" id="PF08659">
    <property type="entry name" value="KR"/>
    <property type="match status" value="1"/>
</dbReference>
<dbReference type="InterPro" id="IPR057326">
    <property type="entry name" value="KR_dom"/>
</dbReference>
<evidence type="ECO:0000259" key="7">
    <source>
        <dbReference type="PROSITE" id="PS50075"/>
    </source>
</evidence>
<dbReference type="InterPro" id="IPR016036">
    <property type="entry name" value="Malonyl_transacylase_ACP-bd"/>
</dbReference>
<dbReference type="PROSITE" id="PS00455">
    <property type="entry name" value="AMP_BINDING"/>
    <property type="match status" value="1"/>
</dbReference>
<dbReference type="InterPro" id="IPR036736">
    <property type="entry name" value="ACP-like_sf"/>
</dbReference>
<dbReference type="SMART" id="SM00825">
    <property type="entry name" value="PKS_KS"/>
    <property type="match status" value="1"/>
</dbReference>
<dbReference type="OrthoDB" id="5334845at2759"/>
<dbReference type="Pfam" id="PF00698">
    <property type="entry name" value="Acyl_transf_1"/>
    <property type="match status" value="1"/>
</dbReference>
<dbReference type="PANTHER" id="PTHR43775:SF51">
    <property type="entry name" value="INACTIVE PHENOLPHTHIOCEROL SYNTHESIS POLYKETIDE SYNTHASE TYPE I PKS1-RELATED"/>
    <property type="match status" value="1"/>
</dbReference>
<dbReference type="Gene3D" id="3.30.300.30">
    <property type="match status" value="1"/>
</dbReference>
<dbReference type="InterPro" id="IPR020841">
    <property type="entry name" value="PKS_Beta-ketoAc_synthase_dom"/>
</dbReference>
<dbReference type="GO" id="GO:0004312">
    <property type="term" value="F:fatty acid synthase activity"/>
    <property type="evidence" value="ECO:0007669"/>
    <property type="project" value="TreeGrafter"/>
</dbReference>
<dbReference type="STRING" id="196109.A0A136J8V2"/>
<dbReference type="PROSITE" id="PS52004">
    <property type="entry name" value="KS3_2"/>
    <property type="match status" value="1"/>
</dbReference>
<evidence type="ECO:0000256" key="4">
    <source>
        <dbReference type="ARBA" id="ARBA00022603"/>
    </source>
</evidence>
<dbReference type="Pfam" id="PF02801">
    <property type="entry name" value="Ketoacyl-synt_C"/>
    <property type="match status" value="1"/>
</dbReference>
<dbReference type="Pfam" id="PF07993">
    <property type="entry name" value="NAD_binding_4"/>
    <property type="match status" value="1"/>
</dbReference>
<dbReference type="Pfam" id="PF00109">
    <property type="entry name" value="ketoacyl-synt"/>
    <property type="match status" value="1"/>
</dbReference>
<dbReference type="GO" id="GO:0032259">
    <property type="term" value="P:methylation"/>
    <property type="evidence" value="ECO:0007669"/>
    <property type="project" value="UniProtKB-KW"/>
</dbReference>
<keyword evidence="6" id="KW-0560">Oxidoreductase</keyword>
<evidence type="ECO:0000256" key="5">
    <source>
        <dbReference type="ARBA" id="ARBA00022679"/>
    </source>
</evidence>
<dbReference type="InterPro" id="IPR014030">
    <property type="entry name" value="Ketoacyl_synth_N"/>
</dbReference>
<proteinExistence type="predicted"/>
<dbReference type="GO" id="GO:0016874">
    <property type="term" value="F:ligase activity"/>
    <property type="evidence" value="ECO:0007669"/>
    <property type="project" value="UniProtKB-KW"/>
</dbReference>
<name>A0A136J8V2_9PEZI</name>
<keyword evidence="3" id="KW-0436">Ligase</keyword>
<keyword evidence="4" id="KW-0489">Methyltransferase</keyword>
<dbReference type="SUPFAM" id="SSF47336">
    <property type="entry name" value="ACP-like"/>
    <property type="match status" value="2"/>
</dbReference>
<dbReference type="SMART" id="SM01294">
    <property type="entry name" value="PKS_PP_betabranch"/>
    <property type="match status" value="1"/>
</dbReference>
<dbReference type="EMBL" id="KQ964248">
    <property type="protein sequence ID" value="KXJ93604.1"/>
    <property type="molecule type" value="Genomic_DNA"/>
</dbReference>
<feature type="domain" description="Ketosynthase family 3 (KS3)" evidence="8">
    <location>
        <begin position="629"/>
        <end position="1059"/>
    </location>
</feature>
<dbReference type="Gene3D" id="3.40.50.980">
    <property type="match status" value="2"/>
</dbReference>
<evidence type="ECO:0000256" key="2">
    <source>
        <dbReference type="ARBA" id="ARBA00022553"/>
    </source>
</evidence>
<feature type="domain" description="Carrier" evidence="7">
    <location>
        <begin position="528"/>
        <end position="603"/>
    </location>
</feature>
<evidence type="ECO:0000313" key="10">
    <source>
        <dbReference type="Proteomes" id="UP000070501"/>
    </source>
</evidence>